<feature type="region of interest" description="Disordered" evidence="6">
    <location>
        <begin position="1001"/>
        <end position="1079"/>
    </location>
</feature>
<feature type="compositionally biased region" description="Low complexity" evidence="6">
    <location>
        <begin position="826"/>
        <end position="839"/>
    </location>
</feature>
<feature type="region of interest" description="Disordered" evidence="6">
    <location>
        <begin position="36"/>
        <end position="67"/>
    </location>
</feature>
<sequence length="1181" mass="133807">MYAYVELSNIARTDSIIQSLSWMHYLPTLSSSLNVSNDENNTNNNDNDNDNDDNDNNNNNNNRSIPSLTTTTIQQSINLYDGWLATGNTNHIVSVTYTSIRSDENLSIPDRTNFNLRAHRTEVRLVSWNVPFQKLATVDEKGVIFVWVKHDNRWSLELINDRSHPVIDMAWSHDGRMTVICYEDGFVLVGSVTGQRYWSTVVNTAQAKISAVTWMPDVSHVILGTTSGNLILMDHHGNTTDGFELSTQSITQLLYSCNKFYPEAPDNNASKFVNDDYVLACSLDNGHVLFLNNYQDQSPISVDTELQNIKMDWSSPGEILVVGGHRYLNDSIYNNQLIFYTRRGEFLHRIHIPQTTQPLSALCWAHGNERIFAACGSYVYTIWIIQKSLPSMLTLCQMKIKEYLLNNSLQNLDKLFLPNNLKQNLQNFYRSTIKGFLPEQKTLRSFVCNPLKSHLRLQCTMKRIDNEIDNSTTMPTTTNLSGATYVLYLEYLGGLIPLLTAKRISKICPDFIIFDPQMKTNYSSLSSSIKLSSQNKHLSSVRSRSNTFHNISSVQQQTKLSNNNNNNNNRTSLITNRNSIYVIDNNINNNGDDLITNRSSSGCSSDNDSELEEELKQYDNIRNNVQEKSSKKTKIVKHKYNNKLCTIAANIWGTRFKFYGHSNCLPEILGSVTYKTSFLHLQPRQMTVTVANNNYNIRKQKQYSNENKKKKLINPIVRKTKQQIRNKIDEDDDDETLIALSSSKLNIAANIPIAPMSPQLQNTHSSLLRSQQQQPQQPSSSTNESKCSTQVKKFSHISSNLSTHRSQCASMTTTTMTNHYHRHPQTNADSSTANSSSTSPINLSRSTSPAASIANFIRPISPPCIQVKEPLSPKFTRTYSKTITNNSTHYRHCSPPITVPSIANNIDASTASATTTLIIDDSSGYDSSENQNNQTTIAVNNAIPNSSIISTVPESCFEPETYRNLYSFNSNQQKKLSFSDPALNQTTKLLYSCQQQQQQQQTTTITDNSHLSASSLQRQLSHEDPDIQINNESEQLSSYEDSSTKEKLKTNNRNTSRKRHSSSRHRMMTCTSGTKDSLTRLSPSSELDQLINRTDNQNDTTFYVMQNRPPLWNEQSQVYQLDFGGRVTLESAKNFQIEFKGKQVIQFGRIENNCYTLDFEWPFSPLQAFSVALANITQRLK</sequence>
<evidence type="ECO:0000256" key="2">
    <source>
        <dbReference type="ARBA" id="ARBA00007129"/>
    </source>
</evidence>
<feature type="region of interest" description="Disordered" evidence="6">
    <location>
        <begin position="757"/>
        <end position="805"/>
    </location>
</feature>
<feature type="region of interest" description="Disordered" evidence="6">
    <location>
        <begin position="819"/>
        <end position="847"/>
    </location>
</feature>
<dbReference type="Gene3D" id="3.20.90.10">
    <property type="entry name" value="Tubby Protein, Chain A"/>
    <property type="match status" value="1"/>
</dbReference>
<gene>
    <name evidence="9" type="ORF">RFH988_LOCUS7461</name>
</gene>
<evidence type="ECO:0000256" key="1">
    <source>
        <dbReference type="ARBA" id="ARBA00004496"/>
    </source>
</evidence>
<dbReference type="PANTHER" id="PTHR16517:SF2">
    <property type="entry name" value="TUBBY-RELATED PROTEIN 4"/>
    <property type="match status" value="1"/>
</dbReference>
<feature type="compositionally biased region" description="Polar residues" evidence="6">
    <location>
        <begin position="1005"/>
        <end position="1019"/>
    </location>
</feature>
<protein>
    <submittedName>
        <fullName evidence="9">Uncharacterized protein</fullName>
    </submittedName>
</protein>
<dbReference type="OrthoDB" id="8775810at2759"/>
<feature type="compositionally biased region" description="Low complexity" evidence="6">
    <location>
        <begin position="765"/>
        <end position="781"/>
    </location>
</feature>
<keyword evidence="4" id="KW-0853">WD repeat</keyword>
<evidence type="ECO:0000256" key="4">
    <source>
        <dbReference type="ARBA" id="ARBA00022574"/>
    </source>
</evidence>
<proteinExistence type="inferred from homology"/>
<feature type="compositionally biased region" description="Polar residues" evidence="6">
    <location>
        <begin position="782"/>
        <end position="805"/>
    </location>
</feature>
<dbReference type="Proteomes" id="UP000663882">
    <property type="component" value="Unassembled WGS sequence"/>
</dbReference>
<dbReference type="InterPro" id="IPR056159">
    <property type="entry name" value="Beta-prop_IFT121_TULP_N"/>
</dbReference>
<accession>A0A813XFH7</accession>
<comment type="similarity">
    <text evidence="2">Belongs to the TUB family.</text>
</comment>
<evidence type="ECO:0000259" key="8">
    <source>
        <dbReference type="Pfam" id="PF24797"/>
    </source>
</evidence>
<dbReference type="Gene3D" id="2.130.10.10">
    <property type="entry name" value="YVTN repeat-like/Quinoprotein amine dehydrogenase"/>
    <property type="match status" value="1"/>
</dbReference>
<dbReference type="PANTHER" id="PTHR16517">
    <property type="entry name" value="TUBBY-RELATED"/>
    <property type="match status" value="1"/>
</dbReference>
<evidence type="ECO:0000256" key="3">
    <source>
        <dbReference type="ARBA" id="ARBA00022490"/>
    </source>
</evidence>
<feature type="compositionally biased region" description="Polar residues" evidence="6">
    <location>
        <begin position="1069"/>
        <end position="1079"/>
    </location>
</feature>
<comment type="caution">
    <text evidence="9">The sequence shown here is derived from an EMBL/GenBank/DDBJ whole genome shotgun (WGS) entry which is preliminary data.</text>
</comment>
<evidence type="ECO:0000259" key="7">
    <source>
        <dbReference type="Pfam" id="PF01167"/>
    </source>
</evidence>
<comment type="subcellular location">
    <subcellularLocation>
        <location evidence="1">Cytoplasm</location>
    </subcellularLocation>
</comment>
<dbReference type="AlphaFoldDB" id="A0A813XFH7"/>
<dbReference type="Pfam" id="PF01167">
    <property type="entry name" value="Tub"/>
    <property type="match status" value="1"/>
</dbReference>
<dbReference type="GO" id="GO:0005737">
    <property type="term" value="C:cytoplasm"/>
    <property type="evidence" value="ECO:0007669"/>
    <property type="project" value="UniProtKB-SubCell"/>
</dbReference>
<dbReference type="SUPFAM" id="SSF54518">
    <property type="entry name" value="Tubby C-terminal domain-like"/>
    <property type="match status" value="1"/>
</dbReference>
<evidence type="ECO:0000256" key="5">
    <source>
        <dbReference type="ARBA" id="ARBA00022737"/>
    </source>
</evidence>
<dbReference type="SUPFAM" id="SSF50978">
    <property type="entry name" value="WD40 repeat-like"/>
    <property type="match status" value="1"/>
</dbReference>
<keyword evidence="3" id="KW-0963">Cytoplasm</keyword>
<dbReference type="EMBL" id="CAJNOO010000236">
    <property type="protein sequence ID" value="CAF0870817.1"/>
    <property type="molecule type" value="Genomic_DNA"/>
</dbReference>
<name>A0A813XFH7_9BILA</name>
<dbReference type="InterPro" id="IPR015943">
    <property type="entry name" value="WD40/YVTN_repeat-like_dom_sf"/>
</dbReference>
<feature type="domain" description="IFT121/TULP4 N-terminal" evidence="8">
    <location>
        <begin position="78"/>
        <end position="381"/>
    </location>
</feature>
<evidence type="ECO:0000313" key="9">
    <source>
        <dbReference type="EMBL" id="CAF0870817.1"/>
    </source>
</evidence>
<feature type="compositionally biased region" description="Basic residues" evidence="6">
    <location>
        <begin position="1055"/>
        <end position="1067"/>
    </location>
</feature>
<reference evidence="9" key="1">
    <citation type="submission" date="2021-02" db="EMBL/GenBank/DDBJ databases">
        <authorList>
            <person name="Nowell W R."/>
        </authorList>
    </citation>
    <scope>NUCLEOTIDE SEQUENCE</scope>
</reference>
<dbReference type="InterPro" id="IPR000007">
    <property type="entry name" value="Tubby_C"/>
</dbReference>
<dbReference type="InterPro" id="IPR025659">
    <property type="entry name" value="Tubby-like_C"/>
</dbReference>
<evidence type="ECO:0000313" key="10">
    <source>
        <dbReference type="Proteomes" id="UP000663882"/>
    </source>
</evidence>
<dbReference type="InterPro" id="IPR036322">
    <property type="entry name" value="WD40_repeat_dom_sf"/>
</dbReference>
<evidence type="ECO:0000256" key="6">
    <source>
        <dbReference type="SAM" id="MobiDB-lite"/>
    </source>
</evidence>
<organism evidence="9 10">
    <name type="scientific">Rotaria sordida</name>
    <dbReference type="NCBI Taxonomy" id="392033"/>
    <lineage>
        <taxon>Eukaryota</taxon>
        <taxon>Metazoa</taxon>
        <taxon>Spiralia</taxon>
        <taxon>Gnathifera</taxon>
        <taxon>Rotifera</taxon>
        <taxon>Eurotatoria</taxon>
        <taxon>Bdelloidea</taxon>
        <taxon>Philodinida</taxon>
        <taxon>Philodinidae</taxon>
        <taxon>Rotaria</taxon>
    </lineage>
</organism>
<keyword evidence="5" id="KW-0677">Repeat</keyword>
<feature type="compositionally biased region" description="Polar residues" evidence="6">
    <location>
        <begin position="1028"/>
        <end position="1041"/>
    </location>
</feature>
<dbReference type="Pfam" id="PF24797">
    <property type="entry name" value="Beta-prop_WDR35_TULP_N"/>
    <property type="match status" value="1"/>
</dbReference>
<feature type="domain" description="Tubby C-terminal" evidence="7">
    <location>
        <begin position="1045"/>
        <end position="1176"/>
    </location>
</feature>
<feature type="compositionally biased region" description="Low complexity" evidence="6">
    <location>
        <begin position="37"/>
        <end position="46"/>
    </location>
</feature>